<accession>K0KU12</accession>
<dbReference type="Proteomes" id="UP000009328">
    <property type="component" value="Unassembled WGS sequence"/>
</dbReference>
<name>K0KU12_WICCF</name>
<feature type="coiled-coil region" evidence="1">
    <location>
        <begin position="35"/>
        <end position="65"/>
    </location>
</feature>
<dbReference type="EMBL" id="CAIF01000164">
    <property type="protein sequence ID" value="CCH44894.1"/>
    <property type="molecule type" value="Genomic_DNA"/>
</dbReference>
<dbReference type="InParanoid" id="K0KU12"/>
<organism evidence="2 3">
    <name type="scientific">Wickerhamomyces ciferrii (strain ATCC 14091 / BCRC 22168 / CBS 111 / JCM 3599 / NBRC 0793 / NRRL Y-1031 F-60-10)</name>
    <name type="common">Yeast</name>
    <name type="synonym">Pichia ciferrii</name>
    <dbReference type="NCBI Taxonomy" id="1206466"/>
    <lineage>
        <taxon>Eukaryota</taxon>
        <taxon>Fungi</taxon>
        <taxon>Dikarya</taxon>
        <taxon>Ascomycota</taxon>
        <taxon>Saccharomycotina</taxon>
        <taxon>Saccharomycetes</taxon>
        <taxon>Phaffomycetales</taxon>
        <taxon>Wickerhamomycetaceae</taxon>
        <taxon>Wickerhamomyces</taxon>
    </lineage>
</organism>
<dbReference type="SUPFAM" id="SSF48452">
    <property type="entry name" value="TPR-like"/>
    <property type="match status" value="1"/>
</dbReference>
<proteinExistence type="predicted"/>
<dbReference type="AlphaFoldDB" id="K0KU12"/>
<gene>
    <name evidence="2" type="ORF">BN7_4463</name>
</gene>
<comment type="caution">
    <text evidence="2">The sequence shown here is derived from an EMBL/GenBank/DDBJ whole genome shotgun (WGS) entry which is preliminary data.</text>
</comment>
<dbReference type="InterPro" id="IPR011990">
    <property type="entry name" value="TPR-like_helical_dom_sf"/>
</dbReference>
<dbReference type="FunCoup" id="K0KU12">
    <property type="interactions" value="71"/>
</dbReference>
<keyword evidence="1" id="KW-0175">Coiled coil</keyword>
<dbReference type="eggNOG" id="ENOG502S442">
    <property type="taxonomic scope" value="Eukaryota"/>
</dbReference>
<evidence type="ECO:0000313" key="2">
    <source>
        <dbReference type="EMBL" id="CCH44894.1"/>
    </source>
</evidence>
<dbReference type="Gene3D" id="1.25.40.10">
    <property type="entry name" value="Tetratricopeptide repeat domain"/>
    <property type="match status" value="1"/>
</dbReference>
<evidence type="ECO:0000256" key="1">
    <source>
        <dbReference type="SAM" id="Coils"/>
    </source>
</evidence>
<keyword evidence="3" id="KW-1185">Reference proteome</keyword>
<protein>
    <submittedName>
        <fullName evidence="2">Translocation protein</fullName>
    </submittedName>
</protein>
<evidence type="ECO:0000313" key="3">
    <source>
        <dbReference type="Proteomes" id="UP000009328"/>
    </source>
</evidence>
<sequence>MNINNINIKNNNNNTTQSIMSLPITYDPITKIISINESAQNDQELKEEIDQLNRLSKDFINLNSEIPESPEPSKTLTPLIKKLVTSGIDAQKRGKHHDAIKQFSLAIDMASRRSRWEAFAIQLQELNLILMARCDSYIMTKNWIDAYNDADMLLGTQVNTPENFLRRATAASNMGRLTQAKYDLERGLCFVEDDERIKTQLGVVNRLIAVENGDL</sequence>
<reference evidence="2 3" key="1">
    <citation type="journal article" date="2012" name="Eukaryot. Cell">
        <title>Draft genome sequence of Wickerhamomyces ciferrii NRRL Y-1031 F-60-10.</title>
        <authorList>
            <person name="Schneider J."/>
            <person name="Andrea H."/>
            <person name="Blom J."/>
            <person name="Jaenicke S."/>
            <person name="Ruckert C."/>
            <person name="Schorsch C."/>
            <person name="Szczepanowski R."/>
            <person name="Farwick M."/>
            <person name="Goesmann A."/>
            <person name="Puhler A."/>
            <person name="Schaffer S."/>
            <person name="Tauch A."/>
            <person name="Kohler T."/>
            <person name="Brinkrolf K."/>
        </authorList>
    </citation>
    <scope>NUCLEOTIDE SEQUENCE [LARGE SCALE GENOMIC DNA]</scope>
    <source>
        <strain evidence="3">ATCC 14091 / BCRC 22168 / CBS 111 / JCM 3599 / NBRC 0793 / NRRL Y-1031 F-60-10</strain>
    </source>
</reference>
<dbReference type="HOGENOM" id="CLU_111698_0_0_1"/>
<dbReference type="STRING" id="1206466.K0KU12"/>